<evidence type="ECO:0000313" key="10">
    <source>
        <dbReference type="Proteomes" id="UP000184526"/>
    </source>
</evidence>
<evidence type="ECO:0000256" key="4">
    <source>
        <dbReference type="ARBA" id="ARBA00022630"/>
    </source>
</evidence>
<evidence type="ECO:0000256" key="7">
    <source>
        <dbReference type="RuleBase" id="RU367037"/>
    </source>
</evidence>
<dbReference type="Proteomes" id="UP000184526">
    <property type="component" value="Unassembled WGS sequence"/>
</dbReference>
<dbReference type="SUPFAM" id="SSF52218">
    <property type="entry name" value="Flavoproteins"/>
    <property type="match status" value="1"/>
</dbReference>
<dbReference type="Pfam" id="PF00258">
    <property type="entry name" value="Flavodoxin_1"/>
    <property type="match status" value="1"/>
</dbReference>
<dbReference type="InterPro" id="IPR001226">
    <property type="entry name" value="Flavodoxin_CS"/>
</dbReference>
<dbReference type="GO" id="GO:0009055">
    <property type="term" value="F:electron transfer activity"/>
    <property type="evidence" value="ECO:0007669"/>
    <property type="project" value="UniProtKB-UniRule"/>
</dbReference>
<keyword evidence="3 7" id="KW-0813">Transport</keyword>
<dbReference type="PANTHER" id="PTHR43717:SF1">
    <property type="entry name" value="ANAEROBIC NITRIC OXIDE REDUCTASE FLAVORUBREDOXIN"/>
    <property type="match status" value="1"/>
</dbReference>
<accession>A0A1M5YF97</accession>
<keyword evidence="5 7" id="KW-0288">FMN</keyword>
<gene>
    <name evidence="9" type="ORF">SAMN02745196_02890</name>
</gene>
<dbReference type="PROSITE" id="PS00201">
    <property type="entry name" value="FLAVODOXIN"/>
    <property type="match status" value="1"/>
</dbReference>
<dbReference type="AlphaFoldDB" id="A0A1M5YF97"/>
<organism evidence="9 10">
    <name type="scientific">Clostridium collagenovorans DSM 3089</name>
    <dbReference type="NCBI Taxonomy" id="1121306"/>
    <lineage>
        <taxon>Bacteria</taxon>
        <taxon>Bacillati</taxon>
        <taxon>Bacillota</taxon>
        <taxon>Clostridia</taxon>
        <taxon>Eubacteriales</taxon>
        <taxon>Clostridiaceae</taxon>
        <taxon>Clostridium</taxon>
    </lineage>
</organism>
<dbReference type="GO" id="GO:0010181">
    <property type="term" value="F:FMN binding"/>
    <property type="evidence" value="ECO:0007669"/>
    <property type="project" value="UniProtKB-UniRule"/>
</dbReference>
<evidence type="ECO:0000313" key="9">
    <source>
        <dbReference type="EMBL" id="SHI10715.1"/>
    </source>
</evidence>
<dbReference type="OrthoDB" id="9790745at2"/>
<comment type="function">
    <text evidence="7">Low-potential electron donor to a number of redox enzymes.</text>
</comment>
<evidence type="ECO:0000256" key="6">
    <source>
        <dbReference type="ARBA" id="ARBA00022982"/>
    </source>
</evidence>
<proteinExistence type="inferred from homology"/>
<dbReference type="RefSeq" id="WP_072832703.1">
    <property type="nucleotide sequence ID" value="NZ_FQXP01000014.1"/>
</dbReference>
<evidence type="ECO:0000256" key="2">
    <source>
        <dbReference type="ARBA" id="ARBA00005267"/>
    </source>
</evidence>
<evidence type="ECO:0000259" key="8">
    <source>
        <dbReference type="PROSITE" id="PS50902"/>
    </source>
</evidence>
<comment type="cofactor">
    <cofactor evidence="1 7">
        <name>FMN</name>
        <dbReference type="ChEBI" id="CHEBI:58210"/>
    </cofactor>
</comment>
<keyword evidence="4 7" id="KW-0285">Flavoprotein</keyword>
<keyword evidence="10" id="KW-1185">Reference proteome</keyword>
<dbReference type="EMBL" id="FQXP01000014">
    <property type="protein sequence ID" value="SHI10715.1"/>
    <property type="molecule type" value="Genomic_DNA"/>
</dbReference>
<reference evidence="9 10" key="1">
    <citation type="submission" date="2016-11" db="EMBL/GenBank/DDBJ databases">
        <authorList>
            <person name="Jaros S."/>
            <person name="Januszkiewicz K."/>
            <person name="Wedrychowicz H."/>
        </authorList>
    </citation>
    <scope>NUCLEOTIDE SEQUENCE [LARGE SCALE GENOMIC DNA]</scope>
    <source>
        <strain evidence="9 10">DSM 3089</strain>
    </source>
</reference>
<dbReference type="PROSITE" id="PS50902">
    <property type="entry name" value="FLAVODOXIN_LIKE"/>
    <property type="match status" value="1"/>
</dbReference>
<protein>
    <recommendedName>
        <fullName evidence="7">Flavodoxin</fullName>
    </recommendedName>
</protein>
<dbReference type="InterPro" id="IPR008254">
    <property type="entry name" value="Flavodoxin/NO_synth"/>
</dbReference>
<evidence type="ECO:0000256" key="5">
    <source>
        <dbReference type="ARBA" id="ARBA00022643"/>
    </source>
</evidence>
<dbReference type="STRING" id="1121306.SAMN02745196_02890"/>
<dbReference type="NCBIfam" id="TIGR01753">
    <property type="entry name" value="flav_short"/>
    <property type="match status" value="1"/>
</dbReference>
<dbReference type="GO" id="GO:0016651">
    <property type="term" value="F:oxidoreductase activity, acting on NAD(P)H"/>
    <property type="evidence" value="ECO:0007669"/>
    <property type="project" value="UniProtKB-ARBA"/>
</dbReference>
<comment type="similarity">
    <text evidence="2 7">Belongs to the flavodoxin family.</text>
</comment>
<dbReference type="InterPro" id="IPR029039">
    <property type="entry name" value="Flavoprotein-like_sf"/>
</dbReference>
<keyword evidence="6 7" id="KW-0249">Electron transport</keyword>
<feature type="domain" description="Flavodoxin-like" evidence="8">
    <location>
        <begin position="1"/>
        <end position="137"/>
    </location>
</feature>
<dbReference type="InterPro" id="IPR010087">
    <property type="entry name" value="Flav_short"/>
</dbReference>
<dbReference type="Gene3D" id="3.40.50.360">
    <property type="match status" value="1"/>
</dbReference>
<evidence type="ECO:0000256" key="1">
    <source>
        <dbReference type="ARBA" id="ARBA00001917"/>
    </source>
</evidence>
<sequence>MKIIYWSGTGNTEAMANLILKGIKEEGGNAEILNISSNNIDSLKDDEVIVLGCPSMGQEELEDGEFIPFLEKVESDLKGKQVALFGSYGWGSGEWMDSFEERVKSSGASVPLRPVIVNYAPDGESELECIKYGRSIAKLNK</sequence>
<name>A0A1M5YF97_9CLOT</name>
<evidence type="ECO:0000256" key="3">
    <source>
        <dbReference type="ARBA" id="ARBA00022448"/>
    </source>
</evidence>
<dbReference type="PANTHER" id="PTHR43717">
    <property type="entry name" value="ANAEROBIC NITRIC OXIDE REDUCTASE FLAVORUBREDOXIN"/>
    <property type="match status" value="1"/>
</dbReference>